<reference evidence="2 3" key="1">
    <citation type="submission" date="2019-05" db="EMBL/GenBank/DDBJ databases">
        <title>Genomes sequences of two Nocardia cyriacigeorgica environmental isolates, type strains Nocardia asteroides ATCC 19247 and Nocardia cyriacigeorgica DSM 44484.</title>
        <authorList>
            <person name="Vautrin F."/>
            <person name="Bergeron E."/>
            <person name="Dubost A."/>
            <person name="Abrouk D."/>
            <person name="Rodriguez Nava V."/>
            <person name="Pujic P."/>
        </authorList>
    </citation>
    <scope>NUCLEOTIDE SEQUENCE [LARGE SCALE GENOMIC DNA]</scope>
    <source>
        <strain evidence="2 3">EML 446</strain>
    </source>
</reference>
<dbReference type="AlphaFoldDB" id="A0A5R8NEC6"/>
<keyword evidence="1" id="KW-1133">Transmembrane helix</keyword>
<dbReference type="RefSeq" id="WP_138451705.1">
    <property type="nucleotide sequence ID" value="NZ_VBUT01000011.1"/>
</dbReference>
<sequence>MTVLILVLWVLAVARVTRLVTRDKLTEPFRTWVVTRRGVDSQIAYLVHCSWCSSIWVAFATAPAAIALSGLSWWLLPIIALAASHLTGLGSLLDAD</sequence>
<organism evidence="2 3">
    <name type="scientific">Nocardia cyriacigeorgica</name>
    <dbReference type="NCBI Taxonomy" id="135487"/>
    <lineage>
        <taxon>Bacteria</taxon>
        <taxon>Bacillati</taxon>
        <taxon>Actinomycetota</taxon>
        <taxon>Actinomycetes</taxon>
        <taxon>Mycobacteriales</taxon>
        <taxon>Nocardiaceae</taxon>
        <taxon>Nocardia</taxon>
    </lineage>
</organism>
<feature type="transmembrane region" description="Helical" evidence="1">
    <location>
        <begin position="43"/>
        <end position="66"/>
    </location>
</feature>
<dbReference type="EMBL" id="VBUT01000011">
    <property type="protein sequence ID" value="TLF74042.1"/>
    <property type="molecule type" value="Genomic_DNA"/>
</dbReference>
<keyword evidence="1" id="KW-0812">Transmembrane</keyword>
<evidence type="ECO:0000313" key="3">
    <source>
        <dbReference type="Proteomes" id="UP000306378"/>
    </source>
</evidence>
<gene>
    <name evidence="2" type="ORF">FEK34_25305</name>
</gene>
<keyword evidence="1" id="KW-0472">Membrane</keyword>
<dbReference type="Proteomes" id="UP000306378">
    <property type="component" value="Unassembled WGS sequence"/>
</dbReference>
<protein>
    <recommendedName>
        <fullName evidence="4">DUF1360 domain-containing protein</fullName>
    </recommendedName>
</protein>
<proteinExistence type="predicted"/>
<evidence type="ECO:0008006" key="4">
    <source>
        <dbReference type="Google" id="ProtNLM"/>
    </source>
</evidence>
<accession>A0A5R8NEC6</accession>
<evidence type="ECO:0000256" key="1">
    <source>
        <dbReference type="SAM" id="Phobius"/>
    </source>
</evidence>
<feature type="transmembrane region" description="Helical" evidence="1">
    <location>
        <begin position="73"/>
        <end position="93"/>
    </location>
</feature>
<comment type="caution">
    <text evidence="2">The sequence shown here is derived from an EMBL/GenBank/DDBJ whole genome shotgun (WGS) entry which is preliminary data.</text>
</comment>
<evidence type="ECO:0000313" key="2">
    <source>
        <dbReference type="EMBL" id="TLF74042.1"/>
    </source>
</evidence>
<name>A0A5R8NEC6_9NOCA</name>